<evidence type="ECO:0000256" key="4">
    <source>
        <dbReference type="ARBA" id="ARBA00022527"/>
    </source>
</evidence>
<dbReference type="GO" id="GO:0016020">
    <property type="term" value="C:membrane"/>
    <property type="evidence" value="ECO:0007669"/>
    <property type="project" value="UniProtKB-SubCell"/>
</dbReference>
<keyword evidence="13" id="KW-0675">Receptor</keyword>
<evidence type="ECO:0000256" key="3">
    <source>
        <dbReference type="ARBA" id="ARBA00012513"/>
    </source>
</evidence>
<feature type="binding site" evidence="16">
    <location>
        <position position="408"/>
    </location>
    <ligand>
        <name>ATP</name>
        <dbReference type="ChEBI" id="CHEBI:30616"/>
    </ligand>
</feature>
<dbReference type="CDD" id="cd13999">
    <property type="entry name" value="STKc_MAP3K-like"/>
    <property type="match status" value="1"/>
</dbReference>
<dbReference type="Pfam" id="PF13426">
    <property type="entry name" value="PAS_9"/>
    <property type="match status" value="1"/>
</dbReference>
<reference evidence="19 20" key="1">
    <citation type="journal article" date="2024" name="Plant Biotechnol. J.">
        <title>Dendrobium thyrsiflorum genome and its molecular insights into genes involved in important horticultural traits.</title>
        <authorList>
            <person name="Chen B."/>
            <person name="Wang J.Y."/>
            <person name="Zheng P.J."/>
            <person name="Li K.L."/>
            <person name="Liang Y.M."/>
            <person name="Chen X.F."/>
            <person name="Zhang C."/>
            <person name="Zhao X."/>
            <person name="He X."/>
            <person name="Zhang G.Q."/>
            <person name="Liu Z.J."/>
            <person name="Xu Q."/>
        </authorList>
    </citation>
    <scope>NUCLEOTIDE SEQUENCE [LARGE SCALE GENOMIC DNA]</scope>
    <source>
        <strain evidence="19">GZMU011</strain>
    </source>
</reference>
<evidence type="ECO:0000256" key="7">
    <source>
        <dbReference type="ARBA" id="ARBA00022679"/>
    </source>
</evidence>
<feature type="region of interest" description="Disordered" evidence="17">
    <location>
        <begin position="315"/>
        <end position="365"/>
    </location>
</feature>
<keyword evidence="5" id="KW-0600">Photoreceptor protein</keyword>
<evidence type="ECO:0000256" key="5">
    <source>
        <dbReference type="ARBA" id="ARBA00022543"/>
    </source>
</evidence>
<evidence type="ECO:0000256" key="9">
    <source>
        <dbReference type="ARBA" id="ARBA00022777"/>
    </source>
</evidence>
<dbReference type="InterPro" id="IPR001245">
    <property type="entry name" value="Ser-Thr/Tyr_kinase_cat_dom"/>
</dbReference>
<organism evidence="19 20">
    <name type="scientific">Dendrobium thyrsiflorum</name>
    <name type="common">Pinecone-like raceme dendrobium</name>
    <name type="synonym">Orchid</name>
    <dbReference type="NCBI Taxonomy" id="117978"/>
    <lineage>
        <taxon>Eukaryota</taxon>
        <taxon>Viridiplantae</taxon>
        <taxon>Streptophyta</taxon>
        <taxon>Embryophyta</taxon>
        <taxon>Tracheophyta</taxon>
        <taxon>Spermatophyta</taxon>
        <taxon>Magnoliopsida</taxon>
        <taxon>Liliopsida</taxon>
        <taxon>Asparagales</taxon>
        <taxon>Orchidaceae</taxon>
        <taxon>Epidendroideae</taxon>
        <taxon>Malaxideae</taxon>
        <taxon>Dendrobiinae</taxon>
        <taxon>Dendrobium</taxon>
    </lineage>
</organism>
<keyword evidence="6" id="KW-0716">Sensory transduction</keyword>
<dbReference type="FunFam" id="1.10.510.10:FF:000476">
    <property type="entry name" value="PAS domain-containing protein tyrosine kinase family protein"/>
    <property type="match status" value="1"/>
</dbReference>
<keyword evidence="9" id="KW-0418">Kinase</keyword>
<dbReference type="PROSITE" id="PS00107">
    <property type="entry name" value="PROTEIN_KINASE_ATP"/>
    <property type="match status" value="1"/>
</dbReference>
<evidence type="ECO:0000256" key="16">
    <source>
        <dbReference type="PROSITE-ProRule" id="PRU10141"/>
    </source>
</evidence>
<feature type="domain" description="Protein kinase" evidence="18">
    <location>
        <begin position="381"/>
        <end position="637"/>
    </location>
</feature>
<evidence type="ECO:0000259" key="18">
    <source>
        <dbReference type="PROSITE" id="PS50011"/>
    </source>
</evidence>
<dbReference type="EC" id="2.7.11.1" evidence="3"/>
<keyword evidence="11" id="KW-0157">Chromophore</keyword>
<dbReference type="InterPro" id="IPR017441">
    <property type="entry name" value="Protein_kinase_ATP_BS"/>
</dbReference>
<evidence type="ECO:0000256" key="10">
    <source>
        <dbReference type="ARBA" id="ARBA00022840"/>
    </source>
</evidence>
<dbReference type="InterPro" id="IPR000014">
    <property type="entry name" value="PAS"/>
</dbReference>
<evidence type="ECO:0000256" key="8">
    <source>
        <dbReference type="ARBA" id="ARBA00022741"/>
    </source>
</evidence>
<dbReference type="InterPro" id="IPR051681">
    <property type="entry name" value="Ser/Thr_Kinases-Pseudokinases"/>
</dbReference>
<dbReference type="GO" id="GO:0005524">
    <property type="term" value="F:ATP binding"/>
    <property type="evidence" value="ECO:0007669"/>
    <property type="project" value="UniProtKB-UniRule"/>
</dbReference>
<dbReference type="InterPro" id="IPR035965">
    <property type="entry name" value="PAS-like_dom_sf"/>
</dbReference>
<dbReference type="Gene3D" id="3.30.200.20">
    <property type="entry name" value="Phosphorylase Kinase, domain 1"/>
    <property type="match status" value="1"/>
</dbReference>
<dbReference type="Gene3D" id="3.30.450.20">
    <property type="entry name" value="PAS domain"/>
    <property type="match status" value="1"/>
</dbReference>
<dbReference type="NCBIfam" id="TIGR00229">
    <property type="entry name" value="sensory_box"/>
    <property type="match status" value="1"/>
</dbReference>
<dbReference type="PRINTS" id="PR00109">
    <property type="entry name" value="TYRKINASE"/>
</dbReference>
<dbReference type="InterPro" id="IPR011009">
    <property type="entry name" value="Kinase-like_dom_sf"/>
</dbReference>
<dbReference type="InterPro" id="IPR000719">
    <property type="entry name" value="Prot_kinase_dom"/>
</dbReference>
<evidence type="ECO:0000256" key="17">
    <source>
        <dbReference type="SAM" id="MobiDB-lite"/>
    </source>
</evidence>
<evidence type="ECO:0000256" key="13">
    <source>
        <dbReference type="ARBA" id="ARBA00023170"/>
    </source>
</evidence>
<sequence>MGAAAEDLVKRFHELEVSQAELREHLELLLSDKGEKKRGRVGEQQDVMMMTIGGKFVTNPYRSLLHQLGHAIHICRPVSGEIIYWNRVAEVLYGWKSYEALNRKVTDILVDASNHPYWESIVERACGGETWMGQFSFRKSSGELFIAMVTADPLYENGVCIGVIVVSGDAAMLNNAKSDSPRSHSDEAHRQSREPNLNFKRVQWSSQPQITSSVSNLAGKVLAKLHIRINGSQVPELEGNTETNSAIVSADGSLQHDQRPEISPLIEMDAKCCASCYQGKKCLKEGRVLVPCSSGCTGLEQCCITKMDDSDILQDGENLLEDPPEQAKISKKNTSPMMEGLQHSKSASSLETTASSQSGSSTVDEIESNLVGDSEIRWENLVLGEEIGEGSFGVVYRGLWIGSDVAIKVHTRMDYRESVLLDYKKEIAIMKKLRHPNVLLFMGAVYSIERLAIVTEYLPRGSLFRTLHKNKQALDLRRRVRMALDVVKGMNYLHRRNPPIIHRDLKSSNLLVDKSWTVKVGDFGLSSLKISTVLTTKNGIGTPQWMAPEVLRGEYSSEKSDVFSFGVILWELMTESIPWNHLNAMQVVGVVGFMDQRLDIPQGIDPMVATIISDCWASDPLQRPSFQDLVGRLSEIMEATAPPPSARRRLKQPPHFIKYHEIFYHCLRFNIFSYEDMLMQIFFFFCYQTV</sequence>
<keyword evidence="12" id="KW-0472">Membrane</keyword>
<evidence type="ECO:0000256" key="11">
    <source>
        <dbReference type="ARBA" id="ARBA00022991"/>
    </source>
</evidence>
<dbReference type="GO" id="GO:0004674">
    <property type="term" value="F:protein serine/threonine kinase activity"/>
    <property type="evidence" value="ECO:0007669"/>
    <property type="project" value="UniProtKB-KW"/>
</dbReference>
<dbReference type="InterPro" id="IPR008271">
    <property type="entry name" value="Ser/Thr_kinase_AS"/>
</dbReference>
<comment type="catalytic activity">
    <reaction evidence="15">
        <text>L-seryl-[protein] + ATP = O-phospho-L-seryl-[protein] + ADP + H(+)</text>
        <dbReference type="Rhea" id="RHEA:17989"/>
        <dbReference type="Rhea" id="RHEA-COMP:9863"/>
        <dbReference type="Rhea" id="RHEA-COMP:11604"/>
        <dbReference type="ChEBI" id="CHEBI:15378"/>
        <dbReference type="ChEBI" id="CHEBI:29999"/>
        <dbReference type="ChEBI" id="CHEBI:30616"/>
        <dbReference type="ChEBI" id="CHEBI:83421"/>
        <dbReference type="ChEBI" id="CHEBI:456216"/>
        <dbReference type="EC" id="2.7.11.1"/>
    </reaction>
</comment>
<dbReference type="Proteomes" id="UP001552299">
    <property type="component" value="Unassembled WGS sequence"/>
</dbReference>
<feature type="compositionally biased region" description="Acidic residues" evidence="17">
    <location>
        <begin position="315"/>
        <end position="324"/>
    </location>
</feature>
<accession>A0ABD0US50</accession>
<keyword evidence="10 16" id="KW-0067">ATP-binding</keyword>
<comment type="subcellular location">
    <subcellularLocation>
        <location evidence="1">Membrane</location>
    </subcellularLocation>
</comment>
<dbReference type="PANTHER" id="PTHR44329:SF47">
    <property type="entry name" value="SERINE_THREONINE-PROTEIN KINASE ROCO5-RELATED"/>
    <property type="match status" value="1"/>
</dbReference>
<keyword evidence="8 16" id="KW-0547">Nucleotide-binding</keyword>
<proteinExistence type="inferred from homology"/>
<dbReference type="CDD" id="cd00130">
    <property type="entry name" value="PAS"/>
    <property type="match status" value="1"/>
</dbReference>
<comment type="catalytic activity">
    <reaction evidence="14">
        <text>L-threonyl-[protein] + ATP = O-phospho-L-threonyl-[protein] + ADP + H(+)</text>
        <dbReference type="Rhea" id="RHEA:46608"/>
        <dbReference type="Rhea" id="RHEA-COMP:11060"/>
        <dbReference type="Rhea" id="RHEA-COMP:11605"/>
        <dbReference type="ChEBI" id="CHEBI:15378"/>
        <dbReference type="ChEBI" id="CHEBI:30013"/>
        <dbReference type="ChEBI" id="CHEBI:30616"/>
        <dbReference type="ChEBI" id="CHEBI:61977"/>
        <dbReference type="ChEBI" id="CHEBI:456216"/>
        <dbReference type="EC" id="2.7.11.1"/>
    </reaction>
</comment>
<comment type="caution">
    <text evidence="19">The sequence shown here is derived from an EMBL/GenBank/DDBJ whole genome shotgun (WGS) entry which is preliminary data.</text>
</comment>
<keyword evidence="7" id="KW-0808">Transferase</keyword>
<gene>
    <name evidence="19" type="ORF">M5K25_016556</name>
</gene>
<evidence type="ECO:0000256" key="12">
    <source>
        <dbReference type="ARBA" id="ARBA00023136"/>
    </source>
</evidence>
<protein>
    <recommendedName>
        <fullName evidence="3">non-specific serine/threonine protein kinase</fullName>
        <ecNumber evidence="3">2.7.11.1</ecNumber>
    </recommendedName>
</protein>
<evidence type="ECO:0000256" key="15">
    <source>
        <dbReference type="ARBA" id="ARBA00048679"/>
    </source>
</evidence>
<dbReference type="SMART" id="SM00220">
    <property type="entry name" value="S_TKc"/>
    <property type="match status" value="1"/>
</dbReference>
<keyword evidence="4" id="KW-0723">Serine/threonine-protein kinase</keyword>
<feature type="compositionally biased region" description="Basic and acidic residues" evidence="17">
    <location>
        <begin position="179"/>
        <end position="193"/>
    </location>
</feature>
<feature type="region of interest" description="Disordered" evidence="17">
    <location>
        <begin position="176"/>
        <end position="196"/>
    </location>
</feature>
<dbReference type="EMBL" id="JANQDX010000013">
    <property type="protein sequence ID" value="KAL0913122.1"/>
    <property type="molecule type" value="Genomic_DNA"/>
</dbReference>
<dbReference type="Pfam" id="PF07714">
    <property type="entry name" value="PK_Tyr_Ser-Thr"/>
    <property type="match status" value="1"/>
</dbReference>
<keyword evidence="20" id="KW-1185">Reference proteome</keyword>
<dbReference type="AlphaFoldDB" id="A0ABD0US50"/>
<evidence type="ECO:0000313" key="19">
    <source>
        <dbReference type="EMBL" id="KAL0913122.1"/>
    </source>
</evidence>
<evidence type="ECO:0000256" key="14">
    <source>
        <dbReference type="ARBA" id="ARBA00047899"/>
    </source>
</evidence>
<comment type="similarity">
    <text evidence="2">Belongs to the protein kinase superfamily. TKL Ser/Thr protein kinase family. RAF subfamily.</text>
</comment>
<evidence type="ECO:0000256" key="6">
    <source>
        <dbReference type="ARBA" id="ARBA00022606"/>
    </source>
</evidence>
<feature type="compositionally biased region" description="Polar residues" evidence="17">
    <location>
        <begin position="343"/>
        <end position="363"/>
    </location>
</feature>
<dbReference type="PROSITE" id="PS00108">
    <property type="entry name" value="PROTEIN_KINASE_ST"/>
    <property type="match status" value="1"/>
</dbReference>
<evidence type="ECO:0000256" key="2">
    <source>
        <dbReference type="ARBA" id="ARBA00010507"/>
    </source>
</evidence>
<dbReference type="PANTHER" id="PTHR44329">
    <property type="entry name" value="SERINE/THREONINE-PROTEIN KINASE TNNI3K-RELATED"/>
    <property type="match status" value="1"/>
</dbReference>
<dbReference type="Gene3D" id="1.10.510.10">
    <property type="entry name" value="Transferase(Phosphotransferase) domain 1"/>
    <property type="match status" value="1"/>
</dbReference>
<dbReference type="FunFam" id="3.30.200.20:FF:000060">
    <property type="entry name" value="Serine/threonine-protein kinase isoform 1"/>
    <property type="match status" value="1"/>
</dbReference>
<evidence type="ECO:0000256" key="1">
    <source>
        <dbReference type="ARBA" id="ARBA00004370"/>
    </source>
</evidence>
<dbReference type="SUPFAM" id="SSF55785">
    <property type="entry name" value="PYP-like sensor domain (PAS domain)"/>
    <property type="match status" value="1"/>
</dbReference>
<name>A0ABD0US50_DENTH</name>
<dbReference type="SUPFAM" id="SSF56112">
    <property type="entry name" value="Protein kinase-like (PK-like)"/>
    <property type="match status" value="1"/>
</dbReference>
<dbReference type="GO" id="GO:0009881">
    <property type="term" value="F:photoreceptor activity"/>
    <property type="evidence" value="ECO:0007669"/>
    <property type="project" value="UniProtKB-KW"/>
</dbReference>
<dbReference type="PROSITE" id="PS50011">
    <property type="entry name" value="PROTEIN_KINASE_DOM"/>
    <property type="match status" value="1"/>
</dbReference>
<evidence type="ECO:0000313" key="20">
    <source>
        <dbReference type="Proteomes" id="UP001552299"/>
    </source>
</evidence>